<dbReference type="Proteomes" id="UP000823611">
    <property type="component" value="Unassembled WGS sequence"/>
</dbReference>
<accession>A0A9D9DTP6</accession>
<dbReference type="PANTHER" id="PTHR41373:SF1">
    <property type="entry name" value="PHOSPHATIDYLGLYCEROL LYSYLTRANSFERASE C-TERMINAL DOMAIN-CONTAINING PROTEIN"/>
    <property type="match status" value="1"/>
</dbReference>
<dbReference type="InterPro" id="IPR016181">
    <property type="entry name" value="Acyl_CoA_acyltransferase"/>
</dbReference>
<reference evidence="2" key="2">
    <citation type="journal article" date="2021" name="PeerJ">
        <title>Extensive microbial diversity within the chicken gut microbiome revealed by metagenomics and culture.</title>
        <authorList>
            <person name="Gilroy R."/>
            <person name="Ravi A."/>
            <person name="Getino M."/>
            <person name="Pursley I."/>
            <person name="Horton D.L."/>
            <person name="Alikhan N.F."/>
            <person name="Baker D."/>
            <person name="Gharbi K."/>
            <person name="Hall N."/>
            <person name="Watson M."/>
            <person name="Adriaenssens E.M."/>
            <person name="Foster-Nyarko E."/>
            <person name="Jarju S."/>
            <person name="Secka A."/>
            <person name="Antonio M."/>
            <person name="Oren A."/>
            <person name="Chaudhuri R.R."/>
            <person name="La Ragione R."/>
            <person name="Hildebrand F."/>
            <person name="Pallen M.J."/>
        </authorList>
    </citation>
    <scope>NUCLEOTIDE SEQUENCE</scope>
    <source>
        <strain evidence="2">F6-4510</strain>
    </source>
</reference>
<evidence type="ECO:0000259" key="1">
    <source>
        <dbReference type="Pfam" id="PF09924"/>
    </source>
</evidence>
<comment type="caution">
    <text evidence="2">The sequence shown here is derived from an EMBL/GenBank/DDBJ whole genome shotgun (WGS) entry which is preliminary data.</text>
</comment>
<proteinExistence type="predicted"/>
<dbReference type="PANTHER" id="PTHR41373">
    <property type="entry name" value="DUF2156 DOMAIN-CONTAINING PROTEIN"/>
    <property type="match status" value="1"/>
</dbReference>
<feature type="domain" description="Phosphatidylglycerol lysyltransferase C-terminal" evidence="1">
    <location>
        <begin position="4"/>
        <end position="183"/>
    </location>
</feature>
<organism evidence="2 3">
    <name type="scientific">Candidatus Fimicola merdigallinarum</name>
    <dbReference type="NCBI Taxonomy" id="2840819"/>
    <lineage>
        <taxon>Bacteria</taxon>
        <taxon>Bacillati</taxon>
        <taxon>Bacillota</taxon>
        <taxon>Clostridia</taxon>
        <taxon>Lachnospirales</taxon>
        <taxon>Lachnospiraceae</taxon>
        <taxon>Lachnospiraceae incertae sedis</taxon>
        <taxon>Candidatus Fimicola</taxon>
    </lineage>
</organism>
<reference evidence="2" key="1">
    <citation type="submission" date="2020-10" db="EMBL/GenBank/DDBJ databases">
        <authorList>
            <person name="Gilroy R."/>
        </authorList>
    </citation>
    <scope>NUCLEOTIDE SEQUENCE</scope>
    <source>
        <strain evidence="2">F6-4510</strain>
    </source>
</reference>
<dbReference type="AlphaFoldDB" id="A0A9D9DTP6"/>
<protein>
    <submittedName>
        <fullName evidence="2">DUF2156 domain-containing protein</fullName>
    </submittedName>
</protein>
<dbReference type="SUPFAM" id="SSF55729">
    <property type="entry name" value="Acyl-CoA N-acyltransferases (Nat)"/>
    <property type="match status" value="1"/>
</dbReference>
<name>A0A9D9DTP6_9FIRM</name>
<dbReference type="EMBL" id="JADIMX010000009">
    <property type="protein sequence ID" value="MBO8433764.1"/>
    <property type="molecule type" value="Genomic_DNA"/>
</dbReference>
<evidence type="ECO:0000313" key="3">
    <source>
        <dbReference type="Proteomes" id="UP000823611"/>
    </source>
</evidence>
<evidence type="ECO:0000313" key="2">
    <source>
        <dbReference type="EMBL" id="MBO8433764.1"/>
    </source>
</evidence>
<dbReference type="InterPro" id="IPR024320">
    <property type="entry name" value="LPG_synthase_C"/>
</dbReference>
<dbReference type="InterPro" id="IPR016732">
    <property type="entry name" value="UCP018688"/>
</dbReference>
<gene>
    <name evidence="2" type="ORF">IAC55_00395</name>
</gene>
<dbReference type="Gene3D" id="3.40.630.30">
    <property type="match status" value="1"/>
</dbReference>
<dbReference type="Pfam" id="PF09924">
    <property type="entry name" value="LPG_synthase_C"/>
    <property type="match status" value="1"/>
</dbReference>
<feature type="non-terminal residue" evidence="2">
    <location>
        <position position="1"/>
    </location>
</feature>
<sequence>DKFDFEPKRDEFDYLYEVSRLSTLSGRKLHGKRNHIARFKDNPNWVYEPITEENIAECYEMNKEWGKLYGGENEDSLKDELFAVKEAFDHFFELKMLGGIIRQDGKIVAYTMASHLNSDTLDVNIEKAFHSIQGAYPMINQQFILNACQDFKYVNREEDTGDEGLRKAKLSYVPDILLEKYTATLKEEK</sequence>